<keyword evidence="2" id="KW-1185">Reference proteome</keyword>
<dbReference type="RefSeq" id="WP_256614846.1">
    <property type="nucleotide sequence ID" value="NZ_JANIBK010000032.1"/>
</dbReference>
<protein>
    <submittedName>
        <fullName evidence="1">UPF0158 family protein</fullName>
    </submittedName>
</protein>
<comment type="caution">
    <text evidence="1">The sequence shown here is derived from an EMBL/GenBank/DDBJ whole genome shotgun (WGS) entry which is preliminary data.</text>
</comment>
<sequence>MAALKINRTDFILALTSNAGDWDEAWFLDKETGELWLNNDGDDEVPDDLEDNPRYLPIEAMASRDAFQIMEDFVDELGDSPEAEALQAALNGRKPFRRFKDALLDYPELRDSWFAFEETRLNRLAQAWCDEQGLAVAWI</sequence>
<accession>A0ABT1U3P1</accession>
<gene>
    <name evidence="1" type="ORF">NP596_08300</name>
</gene>
<dbReference type="Pfam" id="PF03682">
    <property type="entry name" value="UPF0158"/>
    <property type="match status" value="1"/>
</dbReference>
<dbReference type="EMBL" id="JANIBK010000032">
    <property type="protein sequence ID" value="MCQ8128458.1"/>
    <property type="molecule type" value="Genomic_DNA"/>
</dbReference>
<dbReference type="InterPro" id="IPR005361">
    <property type="entry name" value="UPF0158"/>
</dbReference>
<dbReference type="Proteomes" id="UP001524586">
    <property type="component" value="Unassembled WGS sequence"/>
</dbReference>
<evidence type="ECO:0000313" key="2">
    <source>
        <dbReference type="Proteomes" id="UP001524586"/>
    </source>
</evidence>
<organism evidence="1 2">
    <name type="scientific">Methylomonas rivi</name>
    <dbReference type="NCBI Taxonomy" id="2952226"/>
    <lineage>
        <taxon>Bacteria</taxon>
        <taxon>Pseudomonadati</taxon>
        <taxon>Pseudomonadota</taxon>
        <taxon>Gammaproteobacteria</taxon>
        <taxon>Methylococcales</taxon>
        <taxon>Methylococcaceae</taxon>
        <taxon>Methylomonas</taxon>
    </lineage>
</organism>
<reference evidence="1 2" key="1">
    <citation type="submission" date="2022-07" db="EMBL/GenBank/DDBJ databases">
        <title>Methylomonas rivi sp. nov., Methylomonas rosea sp. nov., Methylomonas aureus sp. nov. and Methylomonas subterranea sp. nov., four novel methanotrophs isolated from a freshwater creek and the deep terrestrial subsurface.</title>
        <authorList>
            <person name="Abin C."/>
            <person name="Sankaranarayanan K."/>
            <person name="Garner C."/>
            <person name="Sindelar R."/>
            <person name="Kotary K."/>
            <person name="Garner R."/>
            <person name="Barclay S."/>
            <person name="Lawson P."/>
            <person name="Krumholz L."/>
        </authorList>
    </citation>
    <scope>NUCLEOTIDE SEQUENCE [LARGE SCALE GENOMIC DNA]</scope>
    <source>
        <strain evidence="1 2">WSC-6</strain>
    </source>
</reference>
<name>A0ABT1U3P1_9GAMM</name>
<proteinExistence type="predicted"/>
<evidence type="ECO:0000313" key="1">
    <source>
        <dbReference type="EMBL" id="MCQ8128458.1"/>
    </source>
</evidence>